<comment type="similarity">
    <text evidence="2">Belongs to the NTE family.</text>
</comment>
<name>A0ABN8QAD8_9CNID</name>
<feature type="short sequence motif" description="DGA/G" evidence="9">
    <location>
        <begin position="1147"/>
        <end position="1149"/>
    </location>
</feature>
<evidence type="ECO:0000313" key="14">
    <source>
        <dbReference type="EMBL" id="CAH3160059.1"/>
    </source>
</evidence>
<sequence length="1416" mass="158111">MEAANYIGTKFRKIELFSEVSVNLFIGTVFIAVVILALYFLKRFILRKKGSVEVQDATSEFPKPRFRKRDKMIFYGKKYLRKVKQLSQQDEGYRRTIRKRQKVMFNFGRELLRFDDNEPGRQLKQPPAAFLEADSAEVDINEPRLPPEVVYMLKSVKVFGHFEKPLFFELCKYIETKFVPANALLFRPGQMDDSIYVVQSGKLCVSVVEKDGTQMVMKEVPQGESIYSVLSILDSLTGHPMALPQICCRALVDTHVLRLPGKAFQTVFDQHPDSLVRVVQIIMLRLQQVTFMALHNFLGLSYELIASHPGRRRPSIYGITSSPVKNKKTDSSPSVAENVMKTEKKIPLEVDSVTNSAVRYEKTTHSPSGVKTEADNKTGEPRGILGKESSKPVPVKKPLHRSVSFTEPEHQPKVEKQIGRCKSAATLETMAGAGSEPENLSDIIHSLSDFDAALGRARVLSIPESPSRSAMFDLELSDNESSPTSLEGRFDFPCTPVNEDLSKQFLSMDPEEEDKMMKAAASEIAKSLDLPDSSLLEGILSVACIPSGTVLIKQADVDCSLYFVVTGTLEVTQKSLSDDQEYHLYTALPGEFVGVLAVVTGEPSFFNVKATKQCHVVIISKANFYSVIRQKPRVVLNVAHSLISHLSPFLRQIDFALDWMHVEAGRAVYRQGEQSNCIYIVLNGRLRSVVTLSSGKKELDREAGRGELMGVVEVLTQAPRATTVHAIRDTELAVLPDGLLNTIKRHFPQVVTRLIHLLGERLLGQYRRSSRRSATLLENHLPVDNQIFGGSNLGTVAIIPASEDVPISNFSFELSLALHSIGPTLLLTSSLVRSRLGSSALDSINEYRLSSWLGQQEDLHRIVLYQADTFMSAWTKRCIRQADSIVIVGVADGSPTVGQLEMQLENIGVRSQKELILLHREDPSKGFRTSHTVDWLNARGWICAHHHVRCPKKIFGRRLLSEKYAHDPASYPLPNRNSDFSRLARRLTGTSIGLVLGGGGARGLSHVGVIKALEEAGIPIDMVGGTSMGSFVGAAYAESGDVNKMCQKVREWSMDMTSIFKKILDLTYPFTSMFSGNGFNASIRSTFAERPIEDLLLPYFCITTDITSSRMRVHTDGCLWRYVRASMSLSGYLPPLCDPKDGHLLLDGGYVNNLPADVMKTMGAQTIIAIDVGSEDQGDLTNYGDQLSGWWLLWNKWNPFAETVKIPNIAEIQSRLAYVSCVRQLAEVKESSYCEYIRPPIDRFKTLEFGRFDEIVEAGYHHGKTVFGGWVKGNRLPEIFNERPSKSHMTHVYATSQPASKISTSSTFTNLAEQISRIEPPYIHDWLPYSSSEDMLSTSAPVGHHMFSASEDDEEDEDDETMVRVRPRTGSLSEHEEILALKAQAQAIIRREEAGYDSDDTHLRRRMGPLRVNTIS</sequence>
<evidence type="ECO:0000256" key="4">
    <source>
        <dbReference type="ARBA" id="ARBA00022801"/>
    </source>
</evidence>
<accession>A0ABN8QAD8</accession>
<keyword evidence="6 11" id="KW-1133">Transmembrane helix</keyword>
<dbReference type="PROSITE" id="PS50042">
    <property type="entry name" value="CNMP_BINDING_3"/>
    <property type="match status" value="3"/>
</dbReference>
<keyword evidence="5 9" id="KW-0442">Lipid degradation</keyword>
<feature type="active site" description="Proton acceptor" evidence="9">
    <location>
        <position position="1147"/>
    </location>
</feature>
<reference evidence="14 15" key="1">
    <citation type="submission" date="2022-05" db="EMBL/GenBank/DDBJ databases">
        <authorList>
            <consortium name="Genoscope - CEA"/>
            <person name="William W."/>
        </authorList>
    </citation>
    <scope>NUCLEOTIDE SEQUENCE [LARGE SCALE GENOMIC DNA]</scope>
</reference>
<dbReference type="InterPro" id="IPR016035">
    <property type="entry name" value="Acyl_Trfase/lysoPLipase"/>
</dbReference>
<dbReference type="InterPro" id="IPR014710">
    <property type="entry name" value="RmlC-like_jellyroll"/>
</dbReference>
<dbReference type="SMART" id="SM00100">
    <property type="entry name" value="cNMP"/>
    <property type="match status" value="3"/>
</dbReference>
<comment type="subcellular location">
    <subcellularLocation>
        <location evidence="1">Membrane</location>
    </subcellularLocation>
</comment>
<dbReference type="Pfam" id="PF01734">
    <property type="entry name" value="Patatin"/>
    <property type="match status" value="1"/>
</dbReference>
<comment type="caution">
    <text evidence="14">The sequence shown here is derived from an EMBL/GenBank/DDBJ whole genome shotgun (WGS) entry which is preliminary data.</text>
</comment>
<proteinExistence type="inferred from homology"/>
<feature type="transmembrane region" description="Helical" evidence="11">
    <location>
        <begin position="20"/>
        <end position="41"/>
    </location>
</feature>
<evidence type="ECO:0000256" key="7">
    <source>
        <dbReference type="ARBA" id="ARBA00023098"/>
    </source>
</evidence>
<feature type="domain" description="Cyclic nucleotide-binding" evidence="12">
    <location>
        <begin position="524"/>
        <end position="628"/>
    </location>
</feature>
<keyword evidence="4 9" id="KW-0378">Hydrolase</keyword>
<feature type="active site" description="Nucleophile" evidence="9">
    <location>
        <position position="1027"/>
    </location>
</feature>
<evidence type="ECO:0008006" key="16">
    <source>
        <dbReference type="Google" id="ProtNLM"/>
    </source>
</evidence>
<keyword evidence="8 11" id="KW-0472">Membrane</keyword>
<evidence type="ECO:0000259" key="12">
    <source>
        <dbReference type="PROSITE" id="PS50042"/>
    </source>
</evidence>
<dbReference type="InterPro" id="IPR001423">
    <property type="entry name" value="LysoPLipase_patatin_CS"/>
</dbReference>
<dbReference type="Pfam" id="PF24179">
    <property type="entry name" value="NTE_Ploop"/>
    <property type="match status" value="1"/>
</dbReference>
<evidence type="ECO:0000256" key="3">
    <source>
        <dbReference type="ARBA" id="ARBA00022692"/>
    </source>
</evidence>
<evidence type="ECO:0000256" key="2">
    <source>
        <dbReference type="ARBA" id="ARBA00006636"/>
    </source>
</evidence>
<dbReference type="PANTHER" id="PTHR14226">
    <property type="entry name" value="NEUROPATHY TARGET ESTERASE/SWISS CHEESE D.MELANOGASTER"/>
    <property type="match status" value="1"/>
</dbReference>
<dbReference type="InterPro" id="IPR056556">
    <property type="entry name" value="NTE1_P-loop_dom"/>
</dbReference>
<dbReference type="Proteomes" id="UP001159405">
    <property type="component" value="Unassembled WGS sequence"/>
</dbReference>
<dbReference type="InterPro" id="IPR000595">
    <property type="entry name" value="cNMP-bd_dom"/>
</dbReference>
<feature type="domain" description="Cyclic nucleotide-binding" evidence="12">
    <location>
        <begin position="634"/>
        <end position="735"/>
    </location>
</feature>
<evidence type="ECO:0000256" key="9">
    <source>
        <dbReference type="PROSITE-ProRule" id="PRU01161"/>
    </source>
</evidence>
<dbReference type="SUPFAM" id="SSF52151">
    <property type="entry name" value="FabD/lysophospholipase-like"/>
    <property type="match status" value="1"/>
</dbReference>
<protein>
    <recommendedName>
        <fullName evidence="16">Patatin-like phospholipase domain-containing protein 7</fullName>
    </recommendedName>
</protein>
<keyword evidence="3 11" id="KW-0812">Transmembrane</keyword>
<dbReference type="InterPro" id="IPR018490">
    <property type="entry name" value="cNMP-bd_dom_sf"/>
</dbReference>
<feature type="short sequence motif" description="GXGXXG" evidence="9">
    <location>
        <begin position="998"/>
        <end position="1003"/>
    </location>
</feature>
<evidence type="ECO:0000256" key="8">
    <source>
        <dbReference type="ARBA" id="ARBA00023136"/>
    </source>
</evidence>
<dbReference type="Pfam" id="PF00027">
    <property type="entry name" value="cNMP_binding"/>
    <property type="match status" value="3"/>
</dbReference>
<keyword evidence="15" id="KW-1185">Reference proteome</keyword>
<dbReference type="PANTHER" id="PTHR14226:SF29">
    <property type="entry name" value="NEUROPATHY TARGET ESTERASE SWS"/>
    <property type="match status" value="1"/>
</dbReference>
<feature type="region of interest" description="Disordered" evidence="10">
    <location>
        <begin position="316"/>
        <end position="336"/>
    </location>
</feature>
<gene>
    <name evidence="14" type="ORF">PLOB_00003905</name>
</gene>
<dbReference type="PROSITE" id="PS51635">
    <property type="entry name" value="PNPLA"/>
    <property type="match status" value="1"/>
</dbReference>
<evidence type="ECO:0000259" key="13">
    <source>
        <dbReference type="PROSITE" id="PS51635"/>
    </source>
</evidence>
<evidence type="ECO:0000313" key="15">
    <source>
        <dbReference type="Proteomes" id="UP001159405"/>
    </source>
</evidence>
<dbReference type="Gene3D" id="2.60.120.10">
    <property type="entry name" value="Jelly Rolls"/>
    <property type="match status" value="3"/>
</dbReference>
<organism evidence="14 15">
    <name type="scientific">Porites lobata</name>
    <dbReference type="NCBI Taxonomy" id="104759"/>
    <lineage>
        <taxon>Eukaryota</taxon>
        <taxon>Metazoa</taxon>
        <taxon>Cnidaria</taxon>
        <taxon>Anthozoa</taxon>
        <taxon>Hexacorallia</taxon>
        <taxon>Scleractinia</taxon>
        <taxon>Fungiina</taxon>
        <taxon>Poritidae</taxon>
        <taxon>Porites</taxon>
    </lineage>
</organism>
<dbReference type="InterPro" id="IPR050301">
    <property type="entry name" value="NTE"/>
</dbReference>
<evidence type="ECO:0000256" key="6">
    <source>
        <dbReference type="ARBA" id="ARBA00022989"/>
    </source>
</evidence>
<dbReference type="CDD" id="cd00038">
    <property type="entry name" value="CAP_ED"/>
    <property type="match status" value="3"/>
</dbReference>
<feature type="domain" description="Cyclic nucleotide-binding" evidence="12">
    <location>
        <begin position="158"/>
        <end position="226"/>
    </location>
</feature>
<feature type="domain" description="PNPLA" evidence="13">
    <location>
        <begin position="994"/>
        <end position="1160"/>
    </location>
</feature>
<evidence type="ECO:0000256" key="5">
    <source>
        <dbReference type="ARBA" id="ARBA00022963"/>
    </source>
</evidence>
<evidence type="ECO:0000256" key="1">
    <source>
        <dbReference type="ARBA" id="ARBA00004370"/>
    </source>
</evidence>
<dbReference type="SUPFAM" id="SSF51206">
    <property type="entry name" value="cAMP-binding domain-like"/>
    <property type="match status" value="3"/>
</dbReference>
<dbReference type="Gene3D" id="3.40.1090.10">
    <property type="entry name" value="Cytosolic phospholipase A2 catalytic domain"/>
    <property type="match status" value="2"/>
</dbReference>
<dbReference type="EMBL" id="CALNXK010000115">
    <property type="protein sequence ID" value="CAH3160059.1"/>
    <property type="molecule type" value="Genomic_DNA"/>
</dbReference>
<evidence type="ECO:0000256" key="11">
    <source>
        <dbReference type="SAM" id="Phobius"/>
    </source>
</evidence>
<dbReference type="CDD" id="cd07225">
    <property type="entry name" value="Pat_PNPLA6_PNPLA7"/>
    <property type="match status" value="1"/>
</dbReference>
<dbReference type="InterPro" id="IPR002641">
    <property type="entry name" value="PNPLA_dom"/>
</dbReference>
<feature type="region of interest" description="Disordered" evidence="10">
    <location>
        <begin position="360"/>
        <end position="397"/>
    </location>
</feature>
<keyword evidence="7 9" id="KW-0443">Lipid metabolism</keyword>
<feature type="short sequence motif" description="GXSXG" evidence="9">
    <location>
        <begin position="1025"/>
        <end position="1029"/>
    </location>
</feature>
<dbReference type="PROSITE" id="PS01237">
    <property type="entry name" value="UPF0028"/>
    <property type="match status" value="1"/>
</dbReference>
<evidence type="ECO:0000256" key="10">
    <source>
        <dbReference type="SAM" id="MobiDB-lite"/>
    </source>
</evidence>